<evidence type="ECO:0000313" key="4">
    <source>
        <dbReference type="Proteomes" id="UP001232063"/>
    </source>
</evidence>
<accession>A0AAE3UJW5</accession>
<feature type="chain" id="PRO_5041943813" description="DUF4097 domain-containing protein" evidence="1">
    <location>
        <begin position="24"/>
        <end position="289"/>
    </location>
</feature>
<evidence type="ECO:0000313" key="3">
    <source>
        <dbReference type="EMBL" id="MDJ1506657.1"/>
    </source>
</evidence>
<dbReference type="Proteomes" id="UP001232063">
    <property type="component" value="Unassembled WGS sequence"/>
</dbReference>
<name>A0AAE3UJW5_9BACT</name>
<gene>
    <name evidence="3" type="ORF">QNI22_38815</name>
</gene>
<feature type="signal peptide" evidence="1">
    <location>
        <begin position="1"/>
        <end position="23"/>
    </location>
</feature>
<reference evidence="3" key="1">
    <citation type="submission" date="2023-05" db="EMBL/GenBank/DDBJ databases">
        <authorList>
            <person name="Zhang X."/>
        </authorList>
    </citation>
    <scope>NUCLEOTIDE SEQUENCE</scope>
    <source>
        <strain evidence="3">BD1B2-1</strain>
    </source>
</reference>
<sequence>MKTIAKLCLAGLLLCQTHWDAFAQTQQWKERVTKTFTLSKEAKATTLAVYNITGFIRIEGYAGSQVEIEVDQELSAKDAQTLEQGKKEFKLQFDQNADSIVAYIAAPYDSRPNRNCCCCDNRSIRYHYALDFTIKVPYSMNLHVSTVNQGDVAIKDVTGSLHAYNVNGPITLTNAKGATDVRTINGDVEINYISAPPEQSSYYTLNGDIRIIYPASLSALLEFKSFQGEFYTDFPNVEVLPAHIIKNEEKKANSTIYKLTKNTSMKVGKGGKTFFFETFNGNIYIKKQS</sequence>
<keyword evidence="4" id="KW-1185">Reference proteome</keyword>
<dbReference type="Pfam" id="PF13349">
    <property type="entry name" value="DUF4097"/>
    <property type="match status" value="1"/>
</dbReference>
<dbReference type="InterPro" id="IPR025164">
    <property type="entry name" value="Toastrack_DUF4097"/>
</dbReference>
<comment type="caution">
    <text evidence="3">The sequence shown here is derived from an EMBL/GenBank/DDBJ whole genome shotgun (WGS) entry which is preliminary data.</text>
</comment>
<proteinExistence type="predicted"/>
<organism evidence="3 4">
    <name type="scientific">Xanthocytophaga agilis</name>
    <dbReference type="NCBI Taxonomy" id="3048010"/>
    <lineage>
        <taxon>Bacteria</taxon>
        <taxon>Pseudomonadati</taxon>
        <taxon>Bacteroidota</taxon>
        <taxon>Cytophagia</taxon>
        <taxon>Cytophagales</taxon>
        <taxon>Rhodocytophagaceae</taxon>
        <taxon>Xanthocytophaga</taxon>
    </lineage>
</organism>
<evidence type="ECO:0000256" key="1">
    <source>
        <dbReference type="SAM" id="SignalP"/>
    </source>
</evidence>
<evidence type="ECO:0000259" key="2">
    <source>
        <dbReference type="Pfam" id="PF13349"/>
    </source>
</evidence>
<dbReference type="RefSeq" id="WP_314519753.1">
    <property type="nucleotide sequence ID" value="NZ_JASJOU010000026.1"/>
</dbReference>
<feature type="domain" description="DUF4097" evidence="2">
    <location>
        <begin position="148"/>
        <end position="266"/>
    </location>
</feature>
<dbReference type="EMBL" id="JASJOU010000026">
    <property type="protein sequence ID" value="MDJ1506657.1"/>
    <property type="molecule type" value="Genomic_DNA"/>
</dbReference>
<keyword evidence="1" id="KW-0732">Signal</keyword>
<dbReference type="AlphaFoldDB" id="A0AAE3UJW5"/>
<protein>
    <recommendedName>
        <fullName evidence="2">DUF4097 domain-containing protein</fullName>
    </recommendedName>
</protein>